<evidence type="ECO:0000313" key="1">
    <source>
        <dbReference type="EMBL" id="KAF6744349.1"/>
    </source>
</evidence>
<comment type="caution">
    <text evidence="1">The sequence shown here is derived from an EMBL/GenBank/DDBJ whole genome shotgun (WGS) entry which is preliminary data.</text>
</comment>
<protein>
    <submittedName>
        <fullName evidence="1">Uncharacterized protein</fullName>
    </submittedName>
</protein>
<evidence type="ECO:0000313" key="2">
    <source>
        <dbReference type="Proteomes" id="UP000521943"/>
    </source>
</evidence>
<accession>A0A8H6LW44</accession>
<name>A0A8H6LW44_9AGAR</name>
<organism evidence="1 2">
    <name type="scientific">Ephemerocybe angulata</name>
    <dbReference type="NCBI Taxonomy" id="980116"/>
    <lineage>
        <taxon>Eukaryota</taxon>
        <taxon>Fungi</taxon>
        <taxon>Dikarya</taxon>
        <taxon>Basidiomycota</taxon>
        <taxon>Agaricomycotina</taxon>
        <taxon>Agaricomycetes</taxon>
        <taxon>Agaricomycetidae</taxon>
        <taxon>Agaricales</taxon>
        <taxon>Agaricineae</taxon>
        <taxon>Psathyrellaceae</taxon>
        <taxon>Ephemerocybe</taxon>
    </lineage>
</organism>
<dbReference type="AlphaFoldDB" id="A0A8H6LW44"/>
<proteinExistence type="predicted"/>
<gene>
    <name evidence="1" type="ORF">DFP72DRAFT_82571</name>
</gene>
<dbReference type="EMBL" id="JACGCI010000123">
    <property type="protein sequence ID" value="KAF6744349.1"/>
    <property type="molecule type" value="Genomic_DNA"/>
</dbReference>
<dbReference type="Proteomes" id="UP000521943">
    <property type="component" value="Unassembled WGS sequence"/>
</dbReference>
<keyword evidence="2" id="KW-1185">Reference proteome</keyword>
<sequence length="213" mass="23989">MYFLYNIHHEPIPTDIQELILGILPLTSLRVLGNLPRMRDVIRRHLKERVERVLKAFLKDDVDNCLAMMRLTGTVLSGSAALKVVLPDSGPPGDLNFYCPIHKAREAANYFARAAGFARLRLPTITIAVQRTPFNNLDVNNGVRKIYRFKSVYTGQTITLSESISASPPVPIFFFHTSFLMNCVSGRGVICFYPELTEAYTGKAIPYCPEEPR</sequence>
<dbReference type="OrthoDB" id="3067340at2759"/>
<reference evidence="1 2" key="1">
    <citation type="submission" date="2020-07" db="EMBL/GenBank/DDBJ databases">
        <title>Comparative genomics of pyrophilous fungi reveals a link between fire events and developmental genes.</title>
        <authorList>
            <consortium name="DOE Joint Genome Institute"/>
            <person name="Steindorff A.S."/>
            <person name="Carver A."/>
            <person name="Calhoun S."/>
            <person name="Stillman K."/>
            <person name="Liu H."/>
            <person name="Lipzen A."/>
            <person name="Pangilinan J."/>
            <person name="Labutti K."/>
            <person name="Bruns T.D."/>
            <person name="Grigoriev I.V."/>
        </authorList>
    </citation>
    <scope>NUCLEOTIDE SEQUENCE [LARGE SCALE GENOMIC DNA]</scope>
    <source>
        <strain evidence="1 2">CBS 144469</strain>
    </source>
</reference>